<evidence type="ECO:0000256" key="2">
    <source>
        <dbReference type="ARBA" id="ARBA00022490"/>
    </source>
</evidence>
<gene>
    <name evidence="7" type="ORF">ENN90_11695</name>
</gene>
<dbReference type="Pfam" id="PF17785">
    <property type="entry name" value="PUA_3"/>
    <property type="match status" value="1"/>
</dbReference>
<keyword evidence="4" id="KW-0808">Transferase</keyword>
<dbReference type="Gene3D" id="2.30.130.10">
    <property type="entry name" value="PUA domain"/>
    <property type="match status" value="1"/>
</dbReference>
<keyword evidence="5" id="KW-0949">S-adenosyl-L-methionine</keyword>
<sequence length="69" mass="7675">MPDGYVKVVVKSGKDQSLKRFHPWVFSGAIKKMYGQVKEGDLVAVYSNKDEFLGTGHYQIGSIAVRIIS</sequence>
<organism evidence="7">
    <name type="scientific">Mariniphaga anaerophila</name>
    <dbReference type="NCBI Taxonomy" id="1484053"/>
    <lineage>
        <taxon>Bacteria</taxon>
        <taxon>Pseudomonadati</taxon>
        <taxon>Bacteroidota</taxon>
        <taxon>Bacteroidia</taxon>
        <taxon>Marinilabiliales</taxon>
        <taxon>Prolixibacteraceae</taxon>
        <taxon>Mariniphaga</taxon>
    </lineage>
</organism>
<dbReference type="AlphaFoldDB" id="A0A831PJX7"/>
<evidence type="ECO:0000256" key="5">
    <source>
        <dbReference type="ARBA" id="ARBA00022691"/>
    </source>
</evidence>
<dbReference type="GO" id="GO:0008168">
    <property type="term" value="F:methyltransferase activity"/>
    <property type="evidence" value="ECO:0007669"/>
    <property type="project" value="UniProtKB-KW"/>
</dbReference>
<dbReference type="PROSITE" id="PS50890">
    <property type="entry name" value="PUA"/>
    <property type="match status" value="1"/>
</dbReference>
<dbReference type="InterPro" id="IPR041532">
    <property type="entry name" value="RlmI-like_PUA"/>
</dbReference>
<evidence type="ECO:0000259" key="6">
    <source>
        <dbReference type="Pfam" id="PF17785"/>
    </source>
</evidence>
<feature type="domain" description="RlmI-like PUA" evidence="6">
    <location>
        <begin position="8"/>
        <end position="69"/>
    </location>
</feature>
<dbReference type="EMBL" id="DSDK01000649">
    <property type="protein sequence ID" value="HDR52264.1"/>
    <property type="molecule type" value="Genomic_DNA"/>
</dbReference>
<dbReference type="InterPro" id="IPR015947">
    <property type="entry name" value="PUA-like_sf"/>
</dbReference>
<feature type="non-terminal residue" evidence="7">
    <location>
        <position position="69"/>
    </location>
</feature>
<dbReference type="SUPFAM" id="SSF88697">
    <property type="entry name" value="PUA domain-like"/>
    <property type="match status" value="1"/>
</dbReference>
<evidence type="ECO:0000256" key="3">
    <source>
        <dbReference type="ARBA" id="ARBA00022603"/>
    </source>
</evidence>
<accession>A0A831PJX7</accession>
<dbReference type="PANTHER" id="PTHR42873:SF1">
    <property type="entry name" value="S-ADENOSYLMETHIONINE-DEPENDENT METHYLTRANSFERASE DOMAIN-CONTAINING PROTEIN"/>
    <property type="match status" value="1"/>
</dbReference>
<dbReference type="CDD" id="cd21153">
    <property type="entry name" value="PUA_RlmI"/>
    <property type="match status" value="1"/>
</dbReference>
<comment type="subcellular location">
    <subcellularLocation>
        <location evidence="1">Cytoplasm</location>
    </subcellularLocation>
</comment>
<name>A0A831PJX7_9BACT</name>
<evidence type="ECO:0000313" key="7">
    <source>
        <dbReference type="EMBL" id="HDR52264.1"/>
    </source>
</evidence>
<dbReference type="PANTHER" id="PTHR42873">
    <property type="entry name" value="RIBOSOMAL RNA LARGE SUBUNIT METHYLTRANSFERASE"/>
    <property type="match status" value="1"/>
</dbReference>
<keyword evidence="2" id="KW-0963">Cytoplasm</keyword>
<dbReference type="GO" id="GO:0003723">
    <property type="term" value="F:RNA binding"/>
    <property type="evidence" value="ECO:0007669"/>
    <property type="project" value="InterPro"/>
</dbReference>
<dbReference type="GO" id="GO:0032259">
    <property type="term" value="P:methylation"/>
    <property type="evidence" value="ECO:0007669"/>
    <property type="project" value="UniProtKB-KW"/>
</dbReference>
<protein>
    <submittedName>
        <fullName evidence="7">Class I SAM-dependent rRNA methyltransferase</fullName>
    </submittedName>
</protein>
<evidence type="ECO:0000256" key="1">
    <source>
        <dbReference type="ARBA" id="ARBA00004496"/>
    </source>
</evidence>
<evidence type="ECO:0000256" key="4">
    <source>
        <dbReference type="ARBA" id="ARBA00022679"/>
    </source>
</evidence>
<keyword evidence="3 7" id="KW-0489">Methyltransferase</keyword>
<comment type="caution">
    <text evidence="7">The sequence shown here is derived from an EMBL/GenBank/DDBJ whole genome shotgun (WGS) entry which is preliminary data.</text>
</comment>
<proteinExistence type="predicted"/>
<dbReference type="InterPro" id="IPR036974">
    <property type="entry name" value="PUA_sf"/>
</dbReference>
<reference evidence="7" key="1">
    <citation type="journal article" date="2020" name="mSystems">
        <title>Genome- and Community-Level Interaction Insights into Carbon Utilization and Element Cycling Functions of Hydrothermarchaeota in Hydrothermal Sediment.</title>
        <authorList>
            <person name="Zhou Z."/>
            <person name="Liu Y."/>
            <person name="Xu W."/>
            <person name="Pan J."/>
            <person name="Luo Z.H."/>
            <person name="Li M."/>
        </authorList>
    </citation>
    <scope>NUCLEOTIDE SEQUENCE [LARGE SCALE GENOMIC DNA]</scope>
    <source>
        <strain evidence="7">SpSt-1217</strain>
    </source>
</reference>
<dbReference type="Proteomes" id="UP000886047">
    <property type="component" value="Unassembled WGS sequence"/>
</dbReference>